<feature type="compositionally biased region" description="Low complexity" evidence="1">
    <location>
        <begin position="200"/>
        <end position="213"/>
    </location>
</feature>
<feature type="compositionally biased region" description="Polar residues" evidence="1">
    <location>
        <begin position="471"/>
        <end position="511"/>
    </location>
</feature>
<organism evidence="2 3">
    <name type="scientific">Paralvinella palmiformis</name>
    <dbReference type="NCBI Taxonomy" id="53620"/>
    <lineage>
        <taxon>Eukaryota</taxon>
        <taxon>Metazoa</taxon>
        <taxon>Spiralia</taxon>
        <taxon>Lophotrochozoa</taxon>
        <taxon>Annelida</taxon>
        <taxon>Polychaeta</taxon>
        <taxon>Sedentaria</taxon>
        <taxon>Canalipalpata</taxon>
        <taxon>Terebellida</taxon>
        <taxon>Terebelliformia</taxon>
        <taxon>Alvinellidae</taxon>
        <taxon>Paralvinella</taxon>
    </lineage>
</organism>
<evidence type="ECO:0000313" key="3">
    <source>
        <dbReference type="Proteomes" id="UP001208570"/>
    </source>
</evidence>
<feature type="region of interest" description="Disordered" evidence="1">
    <location>
        <begin position="353"/>
        <end position="539"/>
    </location>
</feature>
<dbReference type="EMBL" id="JAODUP010000427">
    <property type="protein sequence ID" value="KAK2150025.1"/>
    <property type="molecule type" value="Genomic_DNA"/>
</dbReference>
<feature type="compositionally biased region" description="Polar residues" evidence="1">
    <location>
        <begin position="224"/>
        <end position="236"/>
    </location>
</feature>
<name>A0AAD9MYD5_9ANNE</name>
<reference evidence="2" key="1">
    <citation type="journal article" date="2023" name="Mol. Biol. Evol.">
        <title>Third-Generation Sequencing Reveals the Adaptive Role of the Epigenome in Three Deep-Sea Polychaetes.</title>
        <authorList>
            <person name="Perez M."/>
            <person name="Aroh O."/>
            <person name="Sun Y."/>
            <person name="Lan Y."/>
            <person name="Juniper S.K."/>
            <person name="Young C.R."/>
            <person name="Angers B."/>
            <person name="Qian P.Y."/>
        </authorList>
    </citation>
    <scope>NUCLEOTIDE SEQUENCE</scope>
    <source>
        <strain evidence="2">P08H-3</strain>
    </source>
</reference>
<feature type="compositionally biased region" description="Polar residues" evidence="1">
    <location>
        <begin position="353"/>
        <end position="362"/>
    </location>
</feature>
<feature type="compositionally biased region" description="Polar residues" evidence="1">
    <location>
        <begin position="155"/>
        <end position="164"/>
    </location>
</feature>
<protein>
    <submittedName>
        <fullName evidence="2">Uncharacterized protein</fullName>
    </submittedName>
</protein>
<proteinExistence type="predicted"/>
<sequence>MDAPFTTCARHLQRSREMNIFLVKHLKKRDHLTPIIKINLFLLTVRESEEKQQIMNAVLVAWATLNPDLIGEKLLCLEYRDKESDPQVRKFTCVSSSEAYRKIYIEGNNKSDSPRAQHRTDQQRPSLGSYLDQVGRHTSSCNTSHTHDVEHSSANDHQQNTQSPYCRRKQWPRPTSTEPERVQFQAVDRKPVLGRYQTYPGPRTRSTRPPLLRQDAIDVDSNPESDGPHQTPSASSILRPKPHREREKDCGNINRQNRWSLASHGDRLPAKRLPVDENSTDAIREDGINRTVVFNSRCRSRSFAGDDRDLVGATLRKRSWSVSDSDGCQSSISGEGLENTLVSLVKNEWHSQANVNDSQRNGGSLKGILKHRSNSCHQVGRGEGDSEAERKPRTNSVSFVDTKFNESQLFSSSRYRKDDSAATNRGKIGSRAKLGASRSGKQNYGHASIPDGKPPIPRRHRSSSLSRALSKYQSLRTTHNKSPPLSVGATSETFTSRYLTDSGTYTSSLSSDDVPYERIDPPATTGPQRFDPSNFNSRR</sequence>
<feature type="compositionally biased region" description="Polar residues" evidence="1">
    <location>
        <begin position="525"/>
        <end position="539"/>
    </location>
</feature>
<keyword evidence="3" id="KW-1185">Reference proteome</keyword>
<feature type="region of interest" description="Disordered" evidence="1">
    <location>
        <begin position="106"/>
        <end position="252"/>
    </location>
</feature>
<feature type="compositionally biased region" description="Basic and acidic residues" evidence="1">
    <location>
        <begin position="380"/>
        <end position="392"/>
    </location>
</feature>
<evidence type="ECO:0000256" key="1">
    <source>
        <dbReference type="SAM" id="MobiDB-lite"/>
    </source>
</evidence>
<accession>A0AAD9MYD5</accession>
<feature type="compositionally biased region" description="Polar residues" evidence="1">
    <location>
        <begin position="394"/>
        <end position="413"/>
    </location>
</feature>
<feature type="compositionally biased region" description="Basic and acidic residues" evidence="1">
    <location>
        <begin position="145"/>
        <end position="154"/>
    </location>
</feature>
<gene>
    <name evidence="2" type="ORF">LSH36_427g05023</name>
</gene>
<evidence type="ECO:0000313" key="2">
    <source>
        <dbReference type="EMBL" id="KAK2150025.1"/>
    </source>
</evidence>
<feature type="compositionally biased region" description="Basic and acidic residues" evidence="1">
    <location>
        <begin position="112"/>
        <end position="122"/>
    </location>
</feature>
<comment type="caution">
    <text evidence="2">The sequence shown here is derived from an EMBL/GenBank/DDBJ whole genome shotgun (WGS) entry which is preliminary data.</text>
</comment>
<dbReference type="AlphaFoldDB" id="A0AAD9MYD5"/>
<dbReference type="Proteomes" id="UP001208570">
    <property type="component" value="Unassembled WGS sequence"/>
</dbReference>